<feature type="region of interest" description="Disordered" evidence="1">
    <location>
        <begin position="201"/>
        <end position="260"/>
    </location>
</feature>
<evidence type="ECO:0000313" key="2">
    <source>
        <dbReference type="EMBL" id="VDP75211.1"/>
    </source>
</evidence>
<gene>
    <name evidence="2" type="ORF">ECPE_LOCUS5323</name>
</gene>
<dbReference type="AlphaFoldDB" id="A0A183AED8"/>
<dbReference type="OrthoDB" id="6262783at2759"/>
<evidence type="ECO:0000256" key="1">
    <source>
        <dbReference type="SAM" id="MobiDB-lite"/>
    </source>
</evidence>
<feature type="compositionally biased region" description="Polar residues" evidence="1">
    <location>
        <begin position="82"/>
        <end position="97"/>
    </location>
</feature>
<feature type="compositionally biased region" description="Basic and acidic residues" evidence="1">
    <location>
        <begin position="1"/>
        <end position="11"/>
    </location>
</feature>
<feature type="compositionally biased region" description="Low complexity" evidence="1">
    <location>
        <begin position="59"/>
        <end position="71"/>
    </location>
</feature>
<keyword evidence="3" id="KW-1185">Reference proteome</keyword>
<name>A0A183AED8_9TREM</name>
<sequence length="307" mass="33220">MLERNPKETGPARDTGANKASDLRHALIRAPVVPTEQKTSVWIEKQQQMARLPPPPPSASQFSASLSPGSSVEFNYPRRLMDNSSTPGASGHLSSGFQLKPWPTDSVSGPDESLEAMATDGQLWTLYSGPSLDTENSEGRDGQSECTELSSNPGRPPLPQKLPRNVFVTGDKGHAAVRLAANQAFSNSLRKPPHLIEYQRQRGTGATSSGGEESRLGAGEITDWSRRPGTQSASSQSEHSGQKVLITTPTEQVPETSVSLNSALHRRPSTTLIALTNFRKADDNRPDLVTPYAQFQLSPEPSMHNFS</sequence>
<evidence type="ECO:0000313" key="3">
    <source>
        <dbReference type="Proteomes" id="UP000272942"/>
    </source>
</evidence>
<protein>
    <submittedName>
        <fullName evidence="4">SH2 domain-containing protein</fullName>
    </submittedName>
</protein>
<proteinExistence type="predicted"/>
<evidence type="ECO:0000313" key="4">
    <source>
        <dbReference type="WBParaSite" id="ECPE_0000533601-mRNA-1"/>
    </source>
</evidence>
<dbReference type="WBParaSite" id="ECPE_0000533601-mRNA-1">
    <property type="protein sequence ID" value="ECPE_0000533601-mRNA-1"/>
    <property type="gene ID" value="ECPE_0000533601"/>
</dbReference>
<feature type="compositionally biased region" description="Polar residues" evidence="1">
    <location>
        <begin position="228"/>
        <end position="260"/>
    </location>
</feature>
<feature type="compositionally biased region" description="Polar residues" evidence="1">
    <location>
        <begin position="144"/>
        <end position="153"/>
    </location>
</feature>
<reference evidence="4" key="1">
    <citation type="submission" date="2016-06" db="UniProtKB">
        <authorList>
            <consortium name="WormBaseParasite"/>
        </authorList>
    </citation>
    <scope>IDENTIFICATION</scope>
</reference>
<accession>A0A183AED8</accession>
<feature type="region of interest" description="Disordered" evidence="1">
    <location>
        <begin position="1"/>
        <end position="113"/>
    </location>
</feature>
<feature type="region of interest" description="Disordered" evidence="1">
    <location>
        <begin position="126"/>
        <end position="165"/>
    </location>
</feature>
<dbReference type="Proteomes" id="UP000272942">
    <property type="component" value="Unassembled WGS sequence"/>
</dbReference>
<organism evidence="4">
    <name type="scientific">Echinostoma caproni</name>
    <dbReference type="NCBI Taxonomy" id="27848"/>
    <lineage>
        <taxon>Eukaryota</taxon>
        <taxon>Metazoa</taxon>
        <taxon>Spiralia</taxon>
        <taxon>Lophotrochozoa</taxon>
        <taxon>Platyhelminthes</taxon>
        <taxon>Trematoda</taxon>
        <taxon>Digenea</taxon>
        <taxon>Plagiorchiida</taxon>
        <taxon>Echinostomata</taxon>
        <taxon>Echinostomatoidea</taxon>
        <taxon>Echinostomatidae</taxon>
        <taxon>Echinostoma</taxon>
    </lineage>
</organism>
<dbReference type="EMBL" id="UZAN01042174">
    <property type="protein sequence ID" value="VDP75211.1"/>
    <property type="molecule type" value="Genomic_DNA"/>
</dbReference>
<feature type="compositionally biased region" description="Polar residues" evidence="1">
    <location>
        <begin position="36"/>
        <end position="49"/>
    </location>
</feature>
<reference evidence="2 3" key="2">
    <citation type="submission" date="2018-11" db="EMBL/GenBank/DDBJ databases">
        <authorList>
            <consortium name="Pathogen Informatics"/>
        </authorList>
    </citation>
    <scope>NUCLEOTIDE SEQUENCE [LARGE SCALE GENOMIC DNA]</scope>
    <source>
        <strain evidence="2 3">Egypt</strain>
    </source>
</reference>